<feature type="compositionally biased region" description="Polar residues" evidence="12">
    <location>
        <begin position="428"/>
        <end position="439"/>
    </location>
</feature>
<dbReference type="PANTHER" id="PTHR24248">
    <property type="entry name" value="ADRENERGIC RECEPTOR-RELATED G-PROTEIN COUPLED RECEPTOR"/>
    <property type="match status" value="1"/>
</dbReference>
<accession>A0A4Y0BG53</accession>
<feature type="domain" description="G-protein coupled receptors family 1 profile" evidence="14">
    <location>
        <begin position="125"/>
        <end position="849"/>
    </location>
</feature>
<evidence type="ECO:0000256" key="6">
    <source>
        <dbReference type="ARBA" id="ARBA00023040"/>
    </source>
</evidence>
<feature type="compositionally biased region" description="Basic and acidic residues" evidence="12">
    <location>
        <begin position="412"/>
        <end position="423"/>
    </location>
</feature>
<dbReference type="PRINTS" id="PR00237">
    <property type="entry name" value="GPCRRHODOPSN"/>
</dbReference>
<feature type="transmembrane region" description="Helical" evidence="13">
    <location>
        <begin position="267"/>
        <end position="289"/>
    </location>
</feature>
<dbReference type="VEuPathDB" id="VectorBase:AFUN2_011039"/>
<comment type="similarity">
    <text evidence="2 11">Belongs to the G-protein coupled receptor 1 family.</text>
</comment>
<feature type="transmembrane region" description="Helical" evidence="13">
    <location>
        <begin position="225"/>
        <end position="247"/>
    </location>
</feature>
<feature type="transmembrane region" description="Helical" evidence="13">
    <location>
        <begin position="833"/>
        <end position="852"/>
    </location>
</feature>
<dbReference type="SUPFAM" id="SSF81321">
    <property type="entry name" value="Family A G protein-coupled receptor-like"/>
    <property type="match status" value="2"/>
</dbReference>
<feature type="compositionally biased region" description="Polar residues" evidence="12">
    <location>
        <begin position="452"/>
        <end position="463"/>
    </location>
</feature>
<dbReference type="SMART" id="SM01381">
    <property type="entry name" value="7TM_GPCR_Srsx"/>
    <property type="match status" value="1"/>
</dbReference>
<dbReference type="PROSITE" id="PS50262">
    <property type="entry name" value="G_PROTEIN_RECEP_F1_2"/>
    <property type="match status" value="1"/>
</dbReference>
<evidence type="ECO:0000256" key="9">
    <source>
        <dbReference type="ARBA" id="ARBA00023170"/>
    </source>
</evidence>
<dbReference type="VEuPathDB" id="VectorBase:AFUN019981"/>
<feature type="region of interest" description="Disordered" evidence="12">
    <location>
        <begin position="509"/>
        <end position="562"/>
    </location>
</feature>
<comment type="subcellular location">
    <subcellularLocation>
        <location evidence="1">Cell membrane</location>
        <topology evidence="1">Multi-pass membrane protein</topology>
    </subcellularLocation>
</comment>
<dbReference type="PROSITE" id="PS00237">
    <property type="entry name" value="G_PROTEIN_RECEP_F1_1"/>
    <property type="match status" value="1"/>
</dbReference>
<evidence type="ECO:0000256" key="1">
    <source>
        <dbReference type="ARBA" id="ARBA00004651"/>
    </source>
</evidence>
<evidence type="ECO:0000256" key="3">
    <source>
        <dbReference type="ARBA" id="ARBA00022475"/>
    </source>
</evidence>
<keyword evidence="4 11" id="KW-0812">Transmembrane</keyword>
<keyword evidence="5 13" id="KW-1133">Transmembrane helix</keyword>
<keyword evidence="9 11" id="KW-0675">Receptor</keyword>
<evidence type="ECO:0000256" key="7">
    <source>
        <dbReference type="ARBA" id="ARBA00023136"/>
    </source>
</evidence>
<dbReference type="InterPro" id="IPR017452">
    <property type="entry name" value="GPCR_Rhodpsn_7TM"/>
</dbReference>
<dbReference type="AlphaFoldDB" id="A0A4Y0BG53"/>
<evidence type="ECO:0000256" key="5">
    <source>
        <dbReference type="ARBA" id="ARBA00022989"/>
    </source>
</evidence>
<dbReference type="FunFam" id="1.20.1070.10:FF:000523">
    <property type="entry name" value="5-hydroxytryptamine receptor 2B"/>
    <property type="match status" value="1"/>
</dbReference>
<dbReference type="GO" id="GO:0005886">
    <property type="term" value="C:plasma membrane"/>
    <property type="evidence" value="ECO:0007669"/>
    <property type="project" value="UniProtKB-SubCell"/>
</dbReference>
<feature type="region of interest" description="Disordered" evidence="12">
    <location>
        <begin position="393"/>
        <end position="468"/>
    </location>
</feature>
<evidence type="ECO:0000256" key="11">
    <source>
        <dbReference type="RuleBase" id="RU000688"/>
    </source>
</evidence>
<keyword evidence="7 13" id="KW-0472">Membrane</keyword>
<sequence>MGRPYYDDPVEMWLWSSTKPVHVVRLSTVPFPEWFPGTVTLASATVGAGAHSTAGSLSRPAGYTGYVSYMKRFNFTANLDSIDDRSGANVDIGDQIAVDDDDGSLALHNYWALLAIILVFGTAAGNILVCLAIVWERRLQNVTNYFLMSLAITDLMVALSVMPLGILTLVKGHFPLDSEYCLVWICLDVLFCTASIMHLCTISVDRYLSLRYPMKFGRNKTRRRVVLKISFVWLLSIAMSLPLSLMYSKNHASVLVNGTCQIPDPVYKLVGSIVCFYIPLCVMLITYTLTVRLLAQQSENLGGPGSGGGWSSGWLGQAPAFDRRNTWKRIIKLSLPTAQNPHAHSAASTDTELSTLDNHDLWLLESSIPEPSSITMTAMQRFGEEMLKLSQGLESVAQHSDRHLAASGNSRSPERNLEGELFRKKPSTRNTAGTATMATIRSPVPVKKRRSSTSTWINRRNSGTPPPVRLVRKRFKSLPHAIPPSESDEIEVDEQFMQDVLLELREREDKSTLETSRKKELQLVEEVESSTATNSRQPDGDDTCSEGVSSHPLSQSHAGQSLKLPPPCKCPFFGEGASNRHQYLRPAEIKIVKTSSDFSSIAATGDSLVYSTISISSSSNVTSQPTRSISSSLSTLPASALASPSRKCSAPKGISVVTWDQRRHQRRGSSFGGARTSLLLTPTKASPSSVSLRRSINLRHSTLDGGSVAGSGETMFRGAPKKNSSSPCLMQHQTGSGGATVAMMAVAAATSTVPTMATTTMTVRSHHSRNSSMISRNSSRHGRIIRLEQKATKVLGAVFFTFVILWAPFFVLNLLPSVCKHCEDNIDQWVFEFVTWLGYASSLVNPIFYTIFNKAFRDAFRKVLLCRYGLKARHWQPNS</sequence>
<feature type="transmembrane region" description="Helical" evidence="13">
    <location>
        <begin position="794"/>
        <end position="813"/>
    </location>
</feature>
<evidence type="ECO:0000259" key="14">
    <source>
        <dbReference type="PROSITE" id="PS50262"/>
    </source>
</evidence>
<evidence type="ECO:0000256" key="10">
    <source>
        <dbReference type="ARBA" id="ARBA00023224"/>
    </source>
</evidence>
<feature type="compositionally biased region" description="Polar residues" evidence="12">
    <location>
        <begin position="546"/>
        <end position="559"/>
    </location>
</feature>
<dbReference type="STRING" id="62324.A0A4Y0BG53"/>
<feature type="transmembrane region" description="Helical" evidence="13">
    <location>
        <begin position="146"/>
        <end position="170"/>
    </location>
</feature>
<feature type="compositionally biased region" description="Basic and acidic residues" evidence="12">
    <location>
        <begin position="509"/>
        <end position="522"/>
    </location>
</feature>
<dbReference type="Pfam" id="PF00001">
    <property type="entry name" value="7tm_1"/>
    <property type="match status" value="2"/>
</dbReference>
<keyword evidence="10 11" id="KW-0807">Transducer</keyword>
<evidence type="ECO:0000313" key="15">
    <source>
        <dbReference type="EnsemblMetazoa" id="AFUN019981-PA"/>
    </source>
</evidence>
<evidence type="ECO:0000256" key="12">
    <source>
        <dbReference type="SAM" id="MobiDB-lite"/>
    </source>
</evidence>
<evidence type="ECO:0000256" key="13">
    <source>
        <dbReference type="SAM" id="Phobius"/>
    </source>
</evidence>
<keyword evidence="6 11" id="KW-0297">G-protein coupled receptor</keyword>
<dbReference type="EnsemblMetazoa" id="AFUN019981-RA">
    <property type="protein sequence ID" value="AFUN019981-PA"/>
    <property type="gene ID" value="AFUN019981"/>
</dbReference>
<dbReference type="GO" id="GO:0004930">
    <property type="term" value="F:G protein-coupled receptor activity"/>
    <property type="evidence" value="ECO:0007669"/>
    <property type="project" value="UniProtKB-KW"/>
</dbReference>
<keyword evidence="3" id="KW-1003">Cell membrane</keyword>
<name>A0A4Y0BG53_ANOFN</name>
<feature type="transmembrane region" description="Helical" evidence="13">
    <location>
        <begin position="110"/>
        <end position="134"/>
    </location>
</feature>
<dbReference type="CDD" id="cd15307">
    <property type="entry name" value="7tmA_5-HT2_insect-like"/>
    <property type="match status" value="1"/>
</dbReference>
<dbReference type="InterPro" id="IPR000276">
    <property type="entry name" value="GPCR_Rhodpsn"/>
</dbReference>
<keyword evidence="8" id="KW-1015">Disulfide bond</keyword>
<reference evidence="15" key="1">
    <citation type="submission" date="2020-05" db="UniProtKB">
        <authorList>
            <consortium name="EnsemblMetazoa"/>
        </authorList>
    </citation>
    <scope>IDENTIFICATION</scope>
    <source>
        <strain evidence="15">FUMOZ</strain>
    </source>
</reference>
<organism evidence="15">
    <name type="scientific">Anopheles funestus</name>
    <name type="common">African malaria mosquito</name>
    <dbReference type="NCBI Taxonomy" id="62324"/>
    <lineage>
        <taxon>Eukaryota</taxon>
        <taxon>Metazoa</taxon>
        <taxon>Ecdysozoa</taxon>
        <taxon>Arthropoda</taxon>
        <taxon>Hexapoda</taxon>
        <taxon>Insecta</taxon>
        <taxon>Pterygota</taxon>
        <taxon>Neoptera</taxon>
        <taxon>Endopterygota</taxon>
        <taxon>Diptera</taxon>
        <taxon>Nematocera</taxon>
        <taxon>Culicoidea</taxon>
        <taxon>Culicidae</taxon>
        <taxon>Anophelinae</taxon>
        <taxon>Anopheles</taxon>
    </lineage>
</organism>
<protein>
    <submittedName>
        <fullName evidence="15">G_PROTEIN_RECEP_F1_2 domain-containing protein</fullName>
    </submittedName>
</protein>
<feature type="transmembrane region" description="Helical" evidence="13">
    <location>
        <begin position="182"/>
        <end position="204"/>
    </location>
</feature>
<evidence type="ECO:0000256" key="2">
    <source>
        <dbReference type="ARBA" id="ARBA00010663"/>
    </source>
</evidence>
<evidence type="ECO:0000256" key="8">
    <source>
        <dbReference type="ARBA" id="ARBA00023157"/>
    </source>
</evidence>
<dbReference type="Gene3D" id="1.20.1070.10">
    <property type="entry name" value="Rhodopsin 7-helix transmembrane proteins"/>
    <property type="match status" value="2"/>
</dbReference>
<evidence type="ECO:0000256" key="4">
    <source>
        <dbReference type="ARBA" id="ARBA00022692"/>
    </source>
</evidence>
<proteinExistence type="inferred from homology"/>